<evidence type="ECO:0000313" key="2">
    <source>
        <dbReference type="EMBL" id="RUS33721.1"/>
    </source>
</evidence>
<organism evidence="2 3">
    <name type="scientific">Jimgerdemannia flammicorona</name>
    <dbReference type="NCBI Taxonomy" id="994334"/>
    <lineage>
        <taxon>Eukaryota</taxon>
        <taxon>Fungi</taxon>
        <taxon>Fungi incertae sedis</taxon>
        <taxon>Mucoromycota</taxon>
        <taxon>Mucoromycotina</taxon>
        <taxon>Endogonomycetes</taxon>
        <taxon>Endogonales</taxon>
        <taxon>Endogonaceae</taxon>
        <taxon>Jimgerdemannia</taxon>
    </lineage>
</organism>
<evidence type="ECO:0000256" key="1">
    <source>
        <dbReference type="SAM" id="Coils"/>
    </source>
</evidence>
<protein>
    <submittedName>
        <fullName evidence="2">Uncharacterized protein</fullName>
    </submittedName>
</protein>
<comment type="caution">
    <text evidence="2">The sequence shown here is derived from an EMBL/GenBank/DDBJ whole genome shotgun (WGS) entry which is preliminary data.</text>
</comment>
<name>A0A433QV80_9FUNG</name>
<sequence>MALEELRNTVSDIRKDLQRLNKDHLRLDDDHQRLVAEFQKLKQQLASSTSSAGNIYRNCIINNNTNRTIHNTGEKTGVVVQFDVNTEGITHAIDNQLTQLPRRSIQFNMKGNGRYTPYPLAVTVASARSIRPVRVLYIEDG</sequence>
<dbReference type="Proteomes" id="UP000274822">
    <property type="component" value="Unassembled WGS sequence"/>
</dbReference>
<evidence type="ECO:0000313" key="3">
    <source>
        <dbReference type="Proteomes" id="UP000274822"/>
    </source>
</evidence>
<dbReference type="EMBL" id="RBNJ01000989">
    <property type="protein sequence ID" value="RUS33721.1"/>
    <property type="molecule type" value="Genomic_DNA"/>
</dbReference>
<accession>A0A433QV80</accession>
<proteinExistence type="predicted"/>
<reference evidence="2 3" key="1">
    <citation type="journal article" date="2018" name="New Phytol.">
        <title>Phylogenomics of Endogonaceae and evolution of mycorrhizas within Mucoromycota.</title>
        <authorList>
            <person name="Chang Y."/>
            <person name="Desiro A."/>
            <person name="Na H."/>
            <person name="Sandor L."/>
            <person name="Lipzen A."/>
            <person name="Clum A."/>
            <person name="Barry K."/>
            <person name="Grigoriev I.V."/>
            <person name="Martin F.M."/>
            <person name="Stajich J.E."/>
            <person name="Smith M.E."/>
            <person name="Bonito G."/>
            <person name="Spatafora J.W."/>
        </authorList>
    </citation>
    <scope>NUCLEOTIDE SEQUENCE [LARGE SCALE GENOMIC DNA]</scope>
    <source>
        <strain evidence="2 3">AD002</strain>
    </source>
</reference>
<feature type="coiled-coil region" evidence="1">
    <location>
        <begin position="3"/>
        <end position="37"/>
    </location>
</feature>
<gene>
    <name evidence="2" type="ORF">BC938DRAFT_484253</name>
</gene>
<dbReference type="AlphaFoldDB" id="A0A433QV80"/>
<keyword evidence="1" id="KW-0175">Coiled coil</keyword>
<keyword evidence="3" id="KW-1185">Reference proteome</keyword>